<sequence length="187" mass="19963">MLGHAVRSALGPGLWQRRKGAVDLLKGALLCKPPSLLSPRTPLCLCSSGHFSSSSDGLPHTGKSTWLDSRSLAGPDAKDGDCHGSSTSAYSVDELGLQTLSLALGDKVNPSPTSYEVGKNGVIVGNYVHLSKGHEMPAQSLHPFQKILQKELYHHPKPIVDSAAQRGHLHFFFEAVADQVEAITAYS</sequence>
<proteinExistence type="predicted"/>
<dbReference type="Proteomes" id="UP000335636">
    <property type="component" value="Unassembled WGS sequence"/>
</dbReference>
<reference evidence="1" key="1">
    <citation type="submission" date="2019-04" db="EMBL/GenBank/DDBJ databases">
        <authorList>
            <person name="Alioto T."/>
            <person name="Alioto T."/>
        </authorList>
    </citation>
    <scope>NUCLEOTIDE SEQUENCE [LARGE SCALE GENOMIC DNA]</scope>
</reference>
<keyword evidence="2" id="KW-1185">Reference proteome</keyword>
<gene>
    <name evidence="1" type="ORF">MONAX_5E018016</name>
</gene>
<dbReference type="EMBL" id="CABDUW010000057">
    <property type="protein sequence ID" value="VTJ55929.1"/>
    <property type="molecule type" value="Genomic_DNA"/>
</dbReference>
<evidence type="ECO:0000313" key="1">
    <source>
        <dbReference type="EMBL" id="VTJ55929.1"/>
    </source>
</evidence>
<comment type="caution">
    <text evidence="1">The sequence shown here is derived from an EMBL/GenBank/DDBJ whole genome shotgun (WGS) entry which is preliminary data.</text>
</comment>
<protein>
    <submittedName>
        <fullName evidence="1">Uncharacterized protein</fullName>
    </submittedName>
</protein>
<organism evidence="1 2">
    <name type="scientific">Marmota monax</name>
    <name type="common">Woodchuck</name>
    <dbReference type="NCBI Taxonomy" id="9995"/>
    <lineage>
        <taxon>Eukaryota</taxon>
        <taxon>Metazoa</taxon>
        <taxon>Chordata</taxon>
        <taxon>Craniata</taxon>
        <taxon>Vertebrata</taxon>
        <taxon>Euteleostomi</taxon>
        <taxon>Mammalia</taxon>
        <taxon>Eutheria</taxon>
        <taxon>Euarchontoglires</taxon>
        <taxon>Glires</taxon>
        <taxon>Rodentia</taxon>
        <taxon>Sciuromorpha</taxon>
        <taxon>Sciuridae</taxon>
        <taxon>Xerinae</taxon>
        <taxon>Marmotini</taxon>
        <taxon>Marmota</taxon>
    </lineage>
</organism>
<evidence type="ECO:0000313" key="2">
    <source>
        <dbReference type="Proteomes" id="UP000335636"/>
    </source>
</evidence>
<accession>A0A5E4AGM5</accession>
<dbReference type="AlphaFoldDB" id="A0A5E4AGM5"/>
<name>A0A5E4AGM5_MARMO</name>